<dbReference type="FunFam" id="1.20.140.10:FF:000004">
    <property type="entry name" value="Acyl-CoA dehydrogenase FadE25"/>
    <property type="match status" value="1"/>
</dbReference>
<sequence>MNFFLTDEQQALREAVREFAEEEIAPRSAEYNRRHEFPRDNFRRLAELGYLNMQLPEKYGGQGLDWVSYTIVVEELARACAATAVIYEVHSSLHSEAIYRFGTEEQRMRYLPRLSRGELLGAYALTEPGAGSDAAAIQTRAERRGDVYVLNGQKAFITSGGVADSYIVFARTDPAPGHRGITAFIVEKGAPGLRFGPPERKMGLHASPTTAMYLEDCRVPVANRLGDEGQGFAIAMAILDRGRVGIGAQAVGIAQAALDDALAYARQRHTFGKPIAEHQAIAFKLADMATEIDAARLLVYRAAFLLGQGRPCRREVSMAKLFASEVAMRATTEAVQILGGYGYMEDYRVERLMREAKVTQIYEGTSEIQRIVISRELLRGLREEAAVR</sequence>
<evidence type="ECO:0000256" key="5">
    <source>
        <dbReference type="ARBA" id="ARBA00023002"/>
    </source>
</evidence>
<dbReference type="InterPro" id="IPR013786">
    <property type="entry name" value="AcylCoA_DH/ox_N"/>
</dbReference>
<dbReference type="Pfam" id="PF02771">
    <property type="entry name" value="Acyl-CoA_dh_N"/>
    <property type="match status" value="1"/>
</dbReference>
<evidence type="ECO:0000256" key="3">
    <source>
        <dbReference type="ARBA" id="ARBA00022630"/>
    </source>
</evidence>
<dbReference type="AlphaFoldDB" id="A0AA35CL03"/>
<evidence type="ECO:0000256" key="4">
    <source>
        <dbReference type="ARBA" id="ARBA00022827"/>
    </source>
</evidence>
<comment type="cofactor">
    <cofactor evidence="1 6">
        <name>FAD</name>
        <dbReference type="ChEBI" id="CHEBI:57692"/>
    </cofactor>
</comment>
<proteinExistence type="inferred from homology"/>
<dbReference type="Proteomes" id="UP001163687">
    <property type="component" value="Chromosome"/>
</dbReference>
<dbReference type="EMBL" id="AP025628">
    <property type="protein sequence ID" value="BDG59245.1"/>
    <property type="molecule type" value="Genomic_DNA"/>
</dbReference>
<dbReference type="PANTHER" id="PTHR43884:SF12">
    <property type="entry name" value="ISOVALERYL-COA DEHYDROGENASE, MITOCHONDRIAL-RELATED"/>
    <property type="match status" value="1"/>
</dbReference>
<dbReference type="InterPro" id="IPR009100">
    <property type="entry name" value="AcylCoA_DH/oxidase_NM_dom_sf"/>
</dbReference>
<evidence type="ECO:0000259" key="9">
    <source>
        <dbReference type="Pfam" id="PF02771"/>
    </source>
</evidence>
<dbReference type="CDD" id="cd01158">
    <property type="entry name" value="SCAD_SBCAD"/>
    <property type="match status" value="1"/>
</dbReference>
<evidence type="ECO:0000313" key="11">
    <source>
        <dbReference type="Proteomes" id="UP001163687"/>
    </source>
</evidence>
<comment type="similarity">
    <text evidence="2 6">Belongs to the acyl-CoA dehydrogenase family.</text>
</comment>
<organism evidence="10 11">
    <name type="scientific">Caldinitratiruptor microaerophilus</name>
    <dbReference type="NCBI Taxonomy" id="671077"/>
    <lineage>
        <taxon>Bacteria</taxon>
        <taxon>Bacillati</taxon>
        <taxon>Bacillota</taxon>
        <taxon>Clostridia</taxon>
        <taxon>Eubacteriales</taxon>
        <taxon>Symbiobacteriaceae</taxon>
        <taxon>Caldinitratiruptor</taxon>
    </lineage>
</organism>
<evidence type="ECO:0000256" key="2">
    <source>
        <dbReference type="ARBA" id="ARBA00009347"/>
    </source>
</evidence>
<keyword evidence="11" id="KW-1185">Reference proteome</keyword>
<dbReference type="Pfam" id="PF00441">
    <property type="entry name" value="Acyl-CoA_dh_1"/>
    <property type="match status" value="1"/>
</dbReference>
<reference evidence="10" key="1">
    <citation type="submission" date="2022-03" db="EMBL/GenBank/DDBJ databases">
        <title>Complete genome sequence of Caldinitratiruptor microaerophilus.</title>
        <authorList>
            <person name="Mukaiyama R."/>
            <person name="Nishiyama T."/>
            <person name="Ueda K."/>
        </authorList>
    </citation>
    <scope>NUCLEOTIDE SEQUENCE</scope>
    <source>
        <strain evidence="10">JCM 16183</strain>
    </source>
</reference>
<dbReference type="InterPro" id="IPR037069">
    <property type="entry name" value="AcylCoA_DH/ox_N_sf"/>
</dbReference>
<gene>
    <name evidence="10" type="ORF">caldi_03350</name>
</gene>
<dbReference type="GO" id="GO:0003995">
    <property type="term" value="F:acyl-CoA dehydrogenase activity"/>
    <property type="evidence" value="ECO:0007669"/>
    <property type="project" value="InterPro"/>
</dbReference>
<dbReference type="FunFam" id="2.40.110.10:FF:000001">
    <property type="entry name" value="Acyl-CoA dehydrogenase, mitochondrial"/>
    <property type="match status" value="1"/>
</dbReference>
<evidence type="ECO:0000259" key="8">
    <source>
        <dbReference type="Pfam" id="PF02770"/>
    </source>
</evidence>
<dbReference type="Pfam" id="PF02770">
    <property type="entry name" value="Acyl-CoA_dh_M"/>
    <property type="match status" value="1"/>
</dbReference>
<keyword evidence="5 6" id="KW-0560">Oxidoreductase</keyword>
<keyword evidence="4 6" id="KW-0274">FAD</keyword>
<evidence type="ECO:0000256" key="1">
    <source>
        <dbReference type="ARBA" id="ARBA00001974"/>
    </source>
</evidence>
<protein>
    <submittedName>
        <fullName evidence="10">Butyryl-CoA dehydrogenase</fullName>
    </submittedName>
</protein>
<dbReference type="InterPro" id="IPR009075">
    <property type="entry name" value="AcylCo_DH/oxidase_C"/>
</dbReference>
<dbReference type="PIRSF" id="PIRSF016578">
    <property type="entry name" value="HsaA"/>
    <property type="match status" value="1"/>
</dbReference>
<evidence type="ECO:0000256" key="6">
    <source>
        <dbReference type="RuleBase" id="RU362125"/>
    </source>
</evidence>
<keyword evidence="3 6" id="KW-0285">Flavoprotein</keyword>
<dbReference type="RefSeq" id="WP_264843366.1">
    <property type="nucleotide sequence ID" value="NZ_AP025628.1"/>
</dbReference>
<evidence type="ECO:0000313" key="10">
    <source>
        <dbReference type="EMBL" id="BDG59245.1"/>
    </source>
</evidence>
<dbReference type="InterPro" id="IPR036250">
    <property type="entry name" value="AcylCo_DH-like_C"/>
</dbReference>
<dbReference type="Gene3D" id="1.20.140.10">
    <property type="entry name" value="Butyryl-CoA Dehydrogenase, subunit A, domain 3"/>
    <property type="match status" value="1"/>
</dbReference>
<dbReference type="Gene3D" id="2.40.110.10">
    <property type="entry name" value="Butyryl-CoA Dehydrogenase, subunit A, domain 2"/>
    <property type="match status" value="1"/>
</dbReference>
<dbReference type="FunFam" id="1.10.540.10:FF:000002">
    <property type="entry name" value="Acyl-CoA dehydrogenase FadE19"/>
    <property type="match status" value="1"/>
</dbReference>
<dbReference type="InterPro" id="IPR006091">
    <property type="entry name" value="Acyl-CoA_Oxase/DH_mid-dom"/>
</dbReference>
<feature type="domain" description="Acyl-CoA oxidase/dehydrogenase middle" evidence="8">
    <location>
        <begin position="122"/>
        <end position="217"/>
    </location>
</feature>
<dbReference type="PANTHER" id="PTHR43884">
    <property type="entry name" value="ACYL-COA DEHYDROGENASE"/>
    <property type="match status" value="1"/>
</dbReference>
<accession>A0AA35CL03</accession>
<feature type="domain" description="Acyl-CoA dehydrogenase/oxidase N-terminal" evidence="9">
    <location>
        <begin position="6"/>
        <end position="118"/>
    </location>
</feature>
<dbReference type="PROSITE" id="PS00073">
    <property type="entry name" value="ACYL_COA_DH_2"/>
    <property type="match status" value="1"/>
</dbReference>
<dbReference type="SUPFAM" id="SSF56645">
    <property type="entry name" value="Acyl-CoA dehydrogenase NM domain-like"/>
    <property type="match status" value="1"/>
</dbReference>
<dbReference type="GO" id="GO:0050660">
    <property type="term" value="F:flavin adenine dinucleotide binding"/>
    <property type="evidence" value="ECO:0007669"/>
    <property type="project" value="InterPro"/>
</dbReference>
<dbReference type="InterPro" id="IPR006089">
    <property type="entry name" value="Acyl-CoA_DH_CS"/>
</dbReference>
<evidence type="ECO:0000259" key="7">
    <source>
        <dbReference type="Pfam" id="PF00441"/>
    </source>
</evidence>
<feature type="domain" description="Acyl-CoA dehydrogenase/oxidase C-terminal" evidence="7">
    <location>
        <begin position="229"/>
        <end position="377"/>
    </location>
</feature>
<dbReference type="Gene3D" id="1.10.540.10">
    <property type="entry name" value="Acyl-CoA dehydrogenase/oxidase, N-terminal domain"/>
    <property type="match status" value="1"/>
</dbReference>
<dbReference type="SUPFAM" id="SSF47203">
    <property type="entry name" value="Acyl-CoA dehydrogenase C-terminal domain-like"/>
    <property type="match status" value="1"/>
</dbReference>
<dbReference type="KEGG" id="cmic:caldi_03350"/>
<name>A0AA35CL03_9FIRM</name>
<dbReference type="PROSITE" id="PS00072">
    <property type="entry name" value="ACYL_COA_DH_1"/>
    <property type="match status" value="1"/>
</dbReference>
<dbReference type="InterPro" id="IPR046373">
    <property type="entry name" value="Acyl-CoA_Oxase/DH_mid-dom_sf"/>
</dbReference>